<evidence type="ECO:0000313" key="1">
    <source>
        <dbReference type="EMBL" id="TDY60491.1"/>
    </source>
</evidence>
<dbReference type="EMBL" id="SORI01000008">
    <property type="protein sequence ID" value="TDY60491.1"/>
    <property type="molecule type" value="Genomic_DNA"/>
</dbReference>
<keyword evidence="2" id="KW-1185">Reference proteome</keyword>
<dbReference type="RefSeq" id="WP_133957516.1">
    <property type="nucleotide sequence ID" value="NZ_SORI01000008.1"/>
</dbReference>
<sequence length="167" mass="19160">MKKPFFKRILVVFFLLFLLCILTAPSYFLEVSRDSGEEVFARAVPPGFPFVLRFIHSVEQTPVEGEYRVVGGLIRQWEERIRSHNAGLPAEAPRNGRFLPGKEWMTLQGGRAVFPSIRYRVGSSFLGRNSLFLDGREFELYRLFPDSVLLFRAETASIAGRLLSRLF</sequence>
<dbReference type="Proteomes" id="UP000295066">
    <property type="component" value="Unassembled WGS sequence"/>
</dbReference>
<protein>
    <submittedName>
        <fullName evidence="1">Uncharacterized protein DUF1850</fullName>
    </submittedName>
</protein>
<accession>A0A4V3HGA0</accession>
<dbReference type="OrthoDB" id="5446at2"/>
<reference evidence="1 2" key="1">
    <citation type="submission" date="2019-03" db="EMBL/GenBank/DDBJ databases">
        <title>Genomic Encyclopedia of Type Strains, Phase IV (KMG-IV): sequencing the most valuable type-strain genomes for metagenomic binning, comparative biology and taxonomic classification.</title>
        <authorList>
            <person name="Goeker M."/>
        </authorList>
    </citation>
    <scope>NUCLEOTIDE SEQUENCE [LARGE SCALE GENOMIC DNA]</scope>
    <source>
        <strain evidence="1 2">DSM 25964</strain>
    </source>
</reference>
<dbReference type="InterPro" id="IPR015001">
    <property type="entry name" value="DUF1850"/>
</dbReference>
<dbReference type="Pfam" id="PF08905">
    <property type="entry name" value="DUF1850"/>
    <property type="match status" value="1"/>
</dbReference>
<proteinExistence type="predicted"/>
<gene>
    <name evidence="1" type="ORF">C8D99_10839</name>
</gene>
<organism evidence="1 2">
    <name type="scientific">Aminivibrio pyruvatiphilus</name>
    <dbReference type="NCBI Taxonomy" id="1005740"/>
    <lineage>
        <taxon>Bacteria</taxon>
        <taxon>Thermotogati</taxon>
        <taxon>Synergistota</taxon>
        <taxon>Synergistia</taxon>
        <taxon>Synergistales</taxon>
        <taxon>Aminobacteriaceae</taxon>
        <taxon>Aminivibrio</taxon>
    </lineage>
</organism>
<comment type="caution">
    <text evidence="1">The sequence shown here is derived from an EMBL/GenBank/DDBJ whole genome shotgun (WGS) entry which is preliminary data.</text>
</comment>
<name>A0A4V3HGA0_9BACT</name>
<dbReference type="AlphaFoldDB" id="A0A4V3HGA0"/>
<evidence type="ECO:0000313" key="2">
    <source>
        <dbReference type="Proteomes" id="UP000295066"/>
    </source>
</evidence>